<dbReference type="Pfam" id="PF00561">
    <property type="entry name" value="Abhydrolase_1"/>
    <property type="match status" value="1"/>
</dbReference>
<accession>A0A345HXZ1</accession>
<organism evidence="3 4">
    <name type="scientific">Streptomyces paludis</name>
    <dbReference type="NCBI Taxonomy" id="2282738"/>
    <lineage>
        <taxon>Bacteria</taxon>
        <taxon>Bacillati</taxon>
        <taxon>Actinomycetota</taxon>
        <taxon>Actinomycetes</taxon>
        <taxon>Kitasatosporales</taxon>
        <taxon>Streptomycetaceae</taxon>
        <taxon>Streptomyces</taxon>
    </lineage>
</organism>
<dbReference type="Gene3D" id="3.40.50.1820">
    <property type="entry name" value="alpha/beta hydrolase"/>
    <property type="match status" value="1"/>
</dbReference>
<dbReference type="InterPro" id="IPR000073">
    <property type="entry name" value="AB_hydrolase_1"/>
</dbReference>
<evidence type="ECO:0000259" key="2">
    <source>
        <dbReference type="Pfam" id="PF00561"/>
    </source>
</evidence>
<evidence type="ECO:0000256" key="1">
    <source>
        <dbReference type="ARBA" id="ARBA00038115"/>
    </source>
</evidence>
<gene>
    <name evidence="3" type="ORF">DVK44_31970</name>
</gene>
<evidence type="ECO:0000313" key="4">
    <source>
        <dbReference type="Proteomes" id="UP000253868"/>
    </source>
</evidence>
<dbReference type="KEGG" id="spad:DVK44_31970"/>
<protein>
    <submittedName>
        <fullName evidence="3">Alpha/beta fold hydrolase</fullName>
    </submittedName>
</protein>
<dbReference type="OrthoDB" id="9765647at2"/>
<evidence type="ECO:0000313" key="3">
    <source>
        <dbReference type="EMBL" id="AXG81565.1"/>
    </source>
</evidence>
<dbReference type="PANTHER" id="PTHR22946">
    <property type="entry name" value="DIENELACTONE HYDROLASE DOMAIN-CONTAINING PROTEIN-RELATED"/>
    <property type="match status" value="1"/>
</dbReference>
<dbReference type="Proteomes" id="UP000253868">
    <property type="component" value="Chromosome"/>
</dbReference>
<feature type="domain" description="AB hydrolase-1" evidence="2">
    <location>
        <begin position="104"/>
        <end position="203"/>
    </location>
</feature>
<comment type="similarity">
    <text evidence="1">Belongs to the AB hydrolase superfamily. FUS2 hydrolase family.</text>
</comment>
<dbReference type="InterPro" id="IPR029058">
    <property type="entry name" value="AB_hydrolase_fold"/>
</dbReference>
<proteinExistence type="inferred from homology"/>
<dbReference type="EMBL" id="CP031194">
    <property type="protein sequence ID" value="AXG81565.1"/>
    <property type="molecule type" value="Genomic_DNA"/>
</dbReference>
<dbReference type="SUPFAM" id="SSF53474">
    <property type="entry name" value="alpha/beta-Hydrolases"/>
    <property type="match status" value="1"/>
</dbReference>
<dbReference type="GO" id="GO:0016787">
    <property type="term" value="F:hydrolase activity"/>
    <property type="evidence" value="ECO:0007669"/>
    <property type="project" value="UniProtKB-KW"/>
</dbReference>
<dbReference type="AlphaFoldDB" id="A0A345HXZ1"/>
<dbReference type="PANTHER" id="PTHR22946:SF12">
    <property type="entry name" value="CONIDIAL PIGMENT BIOSYNTHESIS PROTEIN AYG1 (AFU_ORTHOLOGUE AFUA_2G17550)"/>
    <property type="match status" value="1"/>
</dbReference>
<name>A0A345HXZ1_9ACTN</name>
<dbReference type="InterPro" id="IPR050261">
    <property type="entry name" value="FrsA_esterase"/>
</dbReference>
<reference evidence="4" key="1">
    <citation type="submission" date="2018-07" db="EMBL/GenBank/DDBJ databases">
        <authorList>
            <person name="Zhao J."/>
        </authorList>
    </citation>
    <scope>NUCLEOTIDE SEQUENCE [LARGE SCALE GENOMIC DNA]</scope>
    <source>
        <strain evidence="4">GSSD-12</strain>
    </source>
</reference>
<keyword evidence="4" id="KW-1185">Reference proteome</keyword>
<dbReference type="RefSeq" id="WP_114664106.1">
    <property type="nucleotide sequence ID" value="NZ_CP031194.1"/>
</dbReference>
<sequence>MVNQRADEETPLTLRCAPVRRTEQRSFRNVSTAGGRRGRLGLGRDPGVRRRAVFARAAECYARAAGPGGDHERVTIHTECGPLAGWWVPASGIPVGSAVVIGGVEGWAMDFDSMGVALADRGIDTLLLDGPGQGETRLTHEHYLTAQWCDAYGRAVDFLEERSRSRRIGFIGNSMGGSIAMAVAARDTRIRACVGNGGVHAPWLVPPTMGTFFSKMVAACGTEDADRAVGVWKTVTPLTDEPNAGYPLLVVQGGKDPMVSMDLARILLGGAPTDDKQMVVFSDGNHCVYNHKHDRDAFVADWVRARLCGLPGPAFVD</sequence>
<keyword evidence="3" id="KW-0378">Hydrolase</keyword>